<keyword evidence="2" id="KW-0808">Transferase</keyword>
<name>A0A258FIC1_9CAUL</name>
<reference evidence="2 3" key="1">
    <citation type="submission" date="2017-03" db="EMBL/GenBank/DDBJ databases">
        <title>Lifting the veil on microbial sulfur biogeochemistry in mining wastewaters.</title>
        <authorList>
            <person name="Kantor R.S."/>
            <person name="Colenbrander Nelson T."/>
            <person name="Marshall S."/>
            <person name="Bennett D."/>
            <person name="Apte S."/>
            <person name="Camacho D."/>
            <person name="Thomas B.C."/>
            <person name="Warren L.A."/>
            <person name="Banfield J.F."/>
        </authorList>
    </citation>
    <scope>NUCLEOTIDE SEQUENCE [LARGE SCALE GENOMIC DNA]</scope>
    <source>
        <strain evidence="2">32-69-9</strain>
    </source>
</reference>
<feature type="domain" description="HPr kinase/phosphorylase C-terminal" evidence="1">
    <location>
        <begin position="21"/>
        <end position="82"/>
    </location>
</feature>
<dbReference type="GO" id="GO:0006109">
    <property type="term" value="P:regulation of carbohydrate metabolic process"/>
    <property type="evidence" value="ECO:0007669"/>
    <property type="project" value="InterPro"/>
</dbReference>
<dbReference type="InterPro" id="IPR027417">
    <property type="entry name" value="P-loop_NTPase"/>
</dbReference>
<proteinExistence type="predicted"/>
<dbReference type="EMBL" id="NCEB01000023">
    <property type="protein sequence ID" value="OYX32330.1"/>
    <property type="molecule type" value="Genomic_DNA"/>
</dbReference>
<evidence type="ECO:0000259" key="1">
    <source>
        <dbReference type="Pfam" id="PF07475"/>
    </source>
</evidence>
<keyword evidence="2" id="KW-0418">Kinase</keyword>
<dbReference type="GO" id="GO:0005524">
    <property type="term" value="F:ATP binding"/>
    <property type="evidence" value="ECO:0007669"/>
    <property type="project" value="InterPro"/>
</dbReference>
<protein>
    <submittedName>
        <fullName evidence="2">Serine kinase</fullName>
    </submittedName>
</protein>
<dbReference type="GO" id="GO:0000155">
    <property type="term" value="F:phosphorelay sensor kinase activity"/>
    <property type="evidence" value="ECO:0007669"/>
    <property type="project" value="InterPro"/>
</dbReference>
<dbReference type="Pfam" id="PF07475">
    <property type="entry name" value="Hpr_kinase_C"/>
    <property type="match status" value="1"/>
</dbReference>
<evidence type="ECO:0000313" key="3">
    <source>
        <dbReference type="Proteomes" id="UP000215595"/>
    </source>
</evidence>
<dbReference type="Gene3D" id="3.40.50.300">
    <property type="entry name" value="P-loop containing nucleotide triphosphate hydrolases"/>
    <property type="match status" value="1"/>
</dbReference>
<dbReference type="InterPro" id="IPR011104">
    <property type="entry name" value="Hpr_kin/Pase_C"/>
</dbReference>
<dbReference type="AlphaFoldDB" id="A0A258FIC1"/>
<accession>A0A258FIC1</accession>
<evidence type="ECO:0000313" key="2">
    <source>
        <dbReference type="EMBL" id="OYX32330.1"/>
    </source>
</evidence>
<sequence length="141" mass="14844">MNPPPVHATAVALRCADGWRGALLRGPSGAGKSDLALRLMAGGWRLVGDDYVHVFTSGGHPYAAPADRIAGRIEARGLGILRDRHLPLARVRLVVDCVQEAVERLPGPAIVTLAGAIVPALKLDIRAASSVALLAHAMRRL</sequence>
<dbReference type="Proteomes" id="UP000215595">
    <property type="component" value="Unassembled WGS sequence"/>
</dbReference>
<dbReference type="SUPFAM" id="SSF53795">
    <property type="entry name" value="PEP carboxykinase-like"/>
    <property type="match status" value="1"/>
</dbReference>
<comment type="caution">
    <text evidence="2">The sequence shown here is derived from an EMBL/GenBank/DDBJ whole genome shotgun (WGS) entry which is preliminary data.</text>
</comment>
<gene>
    <name evidence="2" type="ORF">B7Z01_11215</name>
</gene>
<organism evidence="2 3">
    <name type="scientific">Brevundimonas subvibrioides</name>
    <dbReference type="NCBI Taxonomy" id="74313"/>
    <lineage>
        <taxon>Bacteria</taxon>
        <taxon>Pseudomonadati</taxon>
        <taxon>Pseudomonadota</taxon>
        <taxon>Alphaproteobacteria</taxon>
        <taxon>Caulobacterales</taxon>
        <taxon>Caulobacteraceae</taxon>
        <taxon>Brevundimonas</taxon>
    </lineage>
</organism>